<keyword evidence="2" id="KW-0813">Transport</keyword>
<dbReference type="PIRSF" id="PIRSF006603">
    <property type="entry name" value="DinF"/>
    <property type="match status" value="1"/>
</dbReference>
<evidence type="ECO:0000256" key="1">
    <source>
        <dbReference type="ARBA" id="ARBA00004651"/>
    </source>
</evidence>
<evidence type="ECO:0000256" key="6">
    <source>
        <dbReference type="ARBA" id="ARBA00022989"/>
    </source>
</evidence>
<dbReference type="Proteomes" id="UP000428328">
    <property type="component" value="Chromosome"/>
</dbReference>
<dbReference type="GO" id="GO:0005886">
    <property type="term" value="C:plasma membrane"/>
    <property type="evidence" value="ECO:0007669"/>
    <property type="project" value="UniProtKB-SubCell"/>
</dbReference>
<evidence type="ECO:0000313" key="11">
    <source>
        <dbReference type="EMBL" id="QGY40219.1"/>
    </source>
</evidence>
<dbReference type="GO" id="GO:0015297">
    <property type="term" value="F:antiporter activity"/>
    <property type="evidence" value="ECO:0007669"/>
    <property type="project" value="UniProtKB-KW"/>
</dbReference>
<feature type="transmembrane region" description="Helical" evidence="10">
    <location>
        <begin position="131"/>
        <end position="152"/>
    </location>
</feature>
<dbReference type="InterPro" id="IPR050222">
    <property type="entry name" value="MATE_MdtK"/>
</dbReference>
<dbReference type="RefSeq" id="WP_158947442.1">
    <property type="nucleotide sequence ID" value="NZ_CP046400.1"/>
</dbReference>
<dbReference type="EMBL" id="CP046400">
    <property type="protein sequence ID" value="QGY40219.1"/>
    <property type="molecule type" value="Genomic_DNA"/>
</dbReference>
<gene>
    <name evidence="11" type="ORF">GM415_08785</name>
</gene>
<evidence type="ECO:0000256" key="4">
    <source>
        <dbReference type="ARBA" id="ARBA00022475"/>
    </source>
</evidence>
<dbReference type="NCBIfam" id="TIGR00797">
    <property type="entry name" value="matE"/>
    <property type="match status" value="1"/>
</dbReference>
<keyword evidence="3" id="KW-0050">Antiport</keyword>
<proteinExistence type="predicted"/>
<evidence type="ECO:0000256" key="2">
    <source>
        <dbReference type="ARBA" id="ARBA00022448"/>
    </source>
</evidence>
<dbReference type="PANTHER" id="PTHR43298:SF2">
    <property type="entry name" value="FMN_FAD EXPORTER YEEO-RELATED"/>
    <property type="match status" value="1"/>
</dbReference>
<feature type="transmembrane region" description="Helical" evidence="10">
    <location>
        <begin position="394"/>
        <end position="417"/>
    </location>
</feature>
<feature type="transmembrane region" description="Helical" evidence="10">
    <location>
        <begin position="190"/>
        <end position="216"/>
    </location>
</feature>
<sequence length="457" mass="49284">MLERWGAKNGYRESLKIGMPLVISMLSSTVMTFTDRIFLGNYSLEALGASLPAAIAAFLFLSFFFGVAEYIGVFVSQYTGALKHERVGAALWQGLWFCIPSGLILASLWFIAGPLFDLGGHPPAIRELEVVYFRILTLGGGPFLVGITLSCFFSGRGMTKPVMLVNLAAAGINIPLDYCLINGSGPIPELGIVGAGLATVCGYTLPAVCFAFMVFTPENEKCYRVRSARRLEPELLSRFLRFGLPGGVQFFLDMFGISFFVFMVGRIGEIELAATNIAISIDTLAFLPTIGMHIAASIMVGQAMGKEEPEGAAYATTSVLHLALGYMAFMGLMFVVFPGPLLELFRTRGEAGADFGAVSALGTVLLRYVAAFTVIDAVAIVYIGALKGAGDTRFTMLIIGVSSIGCLVIPNFLLNWFGAASIHGPWICLLTYVLVLAIACVVRFRRGVWRSIRIIES</sequence>
<evidence type="ECO:0000256" key="3">
    <source>
        <dbReference type="ARBA" id="ARBA00022449"/>
    </source>
</evidence>
<feature type="transmembrane region" description="Helical" evidence="10">
    <location>
        <begin position="423"/>
        <end position="444"/>
    </location>
</feature>
<organism evidence="11 12">
    <name type="scientific">Pseudodesulfovibrio cashew</name>
    <dbReference type="NCBI Taxonomy" id="2678688"/>
    <lineage>
        <taxon>Bacteria</taxon>
        <taxon>Pseudomonadati</taxon>
        <taxon>Thermodesulfobacteriota</taxon>
        <taxon>Desulfovibrionia</taxon>
        <taxon>Desulfovibrionales</taxon>
        <taxon>Desulfovibrionaceae</taxon>
    </lineage>
</organism>
<feature type="transmembrane region" description="Helical" evidence="10">
    <location>
        <begin position="239"/>
        <end position="265"/>
    </location>
</feature>
<evidence type="ECO:0000313" key="12">
    <source>
        <dbReference type="Proteomes" id="UP000428328"/>
    </source>
</evidence>
<feature type="transmembrane region" description="Helical" evidence="10">
    <location>
        <begin position="87"/>
        <end position="111"/>
    </location>
</feature>
<feature type="transmembrane region" description="Helical" evidence="10">
    <location>
        <begin position="21"/>
        <end position="39"/>
    </location>
</feature>
<evidence type="ECO:0000256" key="7">
    <source>
        <dbReference type="ARBA" id="ARBA00023065"/>
    </source>
</evidence>
<feature type="transmembrane region" description="Helical" evidence="10">
    <location>
        <begin position="312"/>
        <end position="337"/>
    </location>
</feature>
<evidence type="ECO:0000256" key="8">
    <source>
        <dbReference type="ARBA" id="ARBA00023136"/>
    </source>
</evidence>
<comment type="subcellular location">
    <subcellularLocation>
        <location evidence="1">Cell membrane</location>
        <topology evidence="1">Multi-pass membrane protein</topology>
    </subcellularLocation>
</comment>
<dbReference type="CDD" id="cd13133">
    <property type="entry name" value="MATE_like_7"/>
    <property type="match status" value="1"/>
</dbReference>
<keyword evidence="5 10" id="KW-0812">Transmembrane</keyword>
<dbReference type="GO" id="GO:0042910">
    <property type="term" value="F:xenobiotic transmembrane transporter activity"/>
    <property type="evidence" value="ECO:0007669"/>
    <property type="project" value="InterPro"/>
</dbReference>
<feature type="transmembrane region" description="Helical" evidence="10">
    <location>
        <begin position="277"/>
        <end position="300"/>
    </location>
</feature>
<keyword evidence="8 10" id="KW-0472">Membrane</keyword>
<dbReference type="KEGG" id="psel:GM415_08785"/>
<feature type="transmembrane region" description="Helical" evidence="10">
    <location>
        <begin position="164"/>
        <end position="184"/>
    </location>
</feature>
<evidence type="ECO:0000256" key="9">
    <source>
        <dbReference type="ARBA" id="ARBA00031636"/>
    </source>
</evidence>
<feature type="transmembrane region" description="Helical" evidence="10">
    <location>
        <begin position="51"/>
        <end position="75"/>
    </location>
</feature>
<keyword evidence="12" id="KW-1185">Reference proteome</keyword>
<evidence type="ECO:0000256" key="5">
    <source>
        <dbReference type="ARBA" id="ARBA00022692"/>
    </source>
</evidence>
<evidence type="ECO:0000256" key="10">
    <source>
        <dbReference type="SAM" id="Phobius"/>
    </source>
</evidence>
<dbReference type="InterPro" id="IPR002528">
    <property type="entry name" value="MATE_fam"/>
</dbReference>
<dbReference type="PANTHER" id="PTHR43298">
    <property type="entry name" value="MULTIDRUG RESISTANCE PROTEIN NORM-RELATED"/>
    <property type="match status" value="1"/>
</dbReference>
<reference evidence="11 12" key="1">
    <citation type="submission" date="2019-11" db="EMBL/GenBank/DDBJ databases">
        <authorList>
            <person name="Zheng R.K."/>
            <person name="Sun C.M."/>
        </authorList>
    </citation>
    <scope>NUCLEOTIDE SEQUENCE [LARGE SCALE GENOMIC DNA]</scope>
    <source>
        <strain evidence="11 12">SRB007</strain>
    </source>
</reference>
<name>A0A6I6JGC9_9BACT</name>
<dbReference type="AlphaFoldDB" id="A0A6I6JGC9"/>
<dbReference type="InterPro" id="IPR048279">
    <property type="entry name" value="MdtK-like"/>
</dbReference>
<protein>
    <recommendedName>
        <fullName evidence="9">Multidrug-efflux transporter</fullName>
    </recommendedName>
</protein>
<keyword evidence="4" id="KW-1003">Cell membrane</keyword>
<dbReference type="Pfam" id="PF01554">
    <property type="entry name" value="MatE"/>
    <property type="match status" value="2"/>
</dbReference>
<keyword evidence="7" id="KW-0406">Ion transport</keyword>
<accession>A0A6I6JGC9</accession>
<keyword evidence="6 10" id="KW-1133">Transmembrane helix</keyword>
<dbReference type="GO" id="GO:0006811">
    <property type="term" value="P:monoatomic ion transport"/>
    <property type="evidence" value="ECO:0007669"/>
    <property type="project" value="UniProtKB-KW"/>
</dbReference>
<feature type="transmembrane region" description="Helical" evidence="10">
    <location>
        <begin position="357"/>
        <end position="382"/>
    </location>
</feature>